<gene>
    <name evidence="2" type="ORF">AFUS01_LOCUS35461</name>
</gene>
<sequence length="549" mass="62563">MAEWDDSCLPAPKITELDSKWLHWHQSIVGLNGTTIQARILHSFPLNYSESYKSLLVDLTLRQKCTEDPFWKLTIFFESLHRGNSKNRAHYHYFLLDRCAIRIFFKGANGKRITRWVHMNSKALLMTTEMQESVNLATFEDPYFISDDALDDLRTEASPTSTAELEVEIHGRLKICCFNSPHSFPGVPNNCEFTEGFGKWVGQDLSLAKRPKLSSNSFNNFVTVGPEDADIKFVMTYDSTKILPAHSFLLAAQSPVLRKMLSMEMVEKSKGVITVSDTPYTSVELFLNLLYGRETAEDLMKLPAGDALNILSLANKYQVDYLVRISCMAILTFENEDLNVEEIQQMYHAGSLFDIPDLEHRGFQWLKWRRDTAQGYKEVTDLLEGLDERFVKKFCSFLLSPIVFQGGEWEIHYEMYVPRVHMNCKELVMTSEIPESIILATFEDPCFISEDTLNELRSDSDAVGLPTGFGELEVHGRLKICCLCIGCNNCKITEGLENWFDQDLSLSIRPKFSSNSFNNLTIDSVDADTKFVMGYDSTKILTAHSFVLA</sequence>
<dbReference type="SMART" id="SM00225">
    <property type="entry name" value="BTB"/>
    <property type="match status" value="1"/>
</dbReference>
<evidence type="ECO:0000313" key="2">
    <source>
        <dbReference type="EMBL" id="CAG7825347.1"/>
    </source>
</evidence>
<dbReference type="CDD" id="cd18186">
    <property type="entry name" value="BTB_POZ_ZBTB_KLHL-like"/>
    <property type="match status" value="1"/>
</dbReference>
<comment type="caution">
    <text evidence="2">The sequence shown here is derived from an EMBL/GenBank/DDBJ whole genome shotgun (WGS) entry which is preliminary data.</text>
</comment>
<evidence type="ECO:0000259" key="1">
    <source>
        <dbReference type="PROSITE" id="PS50097"/>
    </source>
</evidence>
<dbReference type="Proteomes" id="UP000708208">
    <property type="component" value="Unassembled WGS sequence"/>
</dbReference>
<dbReference type="AlphaFoldDB" id="A0A8J2KXT1"/>
<proteinExistence type="predicted"/>
<dbReference type="EMBL" id="CAJVCH010535885">
    <property type="protein sequence ID" value="CAG7825347.1"/>
    <property type="molecule type" value="Genomic_DNA"/>
</dbReference>
<accession>A0A8J2KXT1</accession>
<reference evidence="2" key="1">
    <citation type="submission" date="2021-06" db="EMBL/GenBank/DDBJ databases">
        <authorList>
            <person name="Hodson N. C."/>
            <person name="Mongue J. A."/>
            <person name="Jaron S. K."/>
        </authorList>
    </citation>
    <scope>NUCLEOTIDE SEQUENCE</scope>
</reference>
<dbReference type="Pfam" id="PF00651">
    <property type="entry name" value="BTB"/>
    <property type="match status" value="1"/>
</dbReference>
<evidence type="ECO:0000313" key="3">
    <source>
        <dbReference type="Proteomes" id="UP000708208"/>
    </source>
</evidence>
<protein>
    <recommendedName>
        <fullName evidence="1">BTB domain-containing protein</fullName>
    </recommendedName>
</protein>
<keyword evidence="3" id="KW-1185">Reference proteome</keyword>
<feature type="domain" description="BTB" evidence="1">
    <location>
        <begin position="229"/>
        <end position="299"/>
    </location>
</feature>
<dbReference type="OrthoDB" id="6359943at2759"/>
<name>A0A8J2KXT1_9HEXA</name>
<dbReference type="PANTHER" id="PTHR46672">
    <property type="entry name" value="OS08G0495500 PROTEIN-RELATED"/>
    <property type="match status" value="1"/>
</dbReference>
<dbReference type="PANTHER" id="PTHR46672:SF8">
    <property type="entry name" value="BTB DOMAIN-CONTAINING PROTEIN"/>
    <property type="match status" value="1"/>
</dbReference>
<dbReference type="PROSITE" id="PS50097">
    <property type="entry name" value="BTB"/>
    <property type="match status" value="1"/>
</dbReference>
<organism evidence="2 3">
    <name type="scientific">Allacma fusca</name>
    <dbReference type="NCBI Taxonomy" id="39272"/>
    <lineage>
        <taxon>Eukaryota</taxon>
        <taxon>Metazoa</taxon>
        <taxon>Ecdysozoa</taxon>
        <taxon>Arthropoda</taxon>
        <taxon>Hexapoda</taxon>
        <taxon>Collembola</taxon>
        <taxon>Symphypleona</taxon>
        <taxon>Sminthuridae</taxon>
        <taxon>Allacma</taxon>
    </lineage>
</organism>
<dbReference type="InterPro" id="IPR044714">
    <property type="entry name" value="AtSIBP1-like"/>
</dbReference>
<feature type="non-terminal residue" evidence="2">
    <location>
        <position position="1"/>
    </location>
</feature>
<dbReference type="InterPro" id="IPR000210">
    <property type="entry name" value="BTB/POZ_dom"/>
</dbReference>